<dbReference type="InterPro" id="IPR000960">
    <property type="entry name" value="Flavin_mOase"/>
</dbReference>
<protein>
    <recommendedName>
        <fullName evidence="15">Flavin-containing monooxygenase</fullName>
        <ecNumber evidence="15">1.-.-.-</ecNumber>
    </recommendedName>
</protein>
<keyword evidence="18" id="KW-1185">Reference proteome</keyword>
<dbReference type="Pfam" id="PF05669">
    <property type="entry name" value="Med31"/>
    <property type="match status" value="1"/>
</dbReference>
<dbReference type="GO" id="GO:0050660">
    <property type="term" value="F:flavin adenine dinucleotide binding"/>
    <property type="evidence" value="ECO:0007669"/>
    <property type="project" value="InterPro"/>
</dbReference>
<gene>
    <name evidence="17" type="ORF">CRENBAI_013221</name>
</gene>
<dbReference type="Gene3D" id="1.10.10.1340">
    <property type="entry name" value="Mediator of RNA polymerase II, submodule Med31 (Soh1)"/>
    <property type="match status" value="1"/>
</dbReference>
<dbReference type="InterPro" id="IPR020946">
    <property type="entry name" value="Flavin_mOase-like"/>
</dbReference>
<dbReference type="Proteomes" id="UP001311232">
    <property type="component" value="Unassembled WGS sequence"/>
</dbReference>
<evidence type="ECO:0000256" key="6">
    <source>
        <dbReference type="ARBA" id="ARBA00022827"/>
    </source>
</evidence>
<keyword evidence="7" id="KW-0521">NADP</keyword>
<sequence length="588" mass="67347">METEEQARNRFQSELEFVQCLANPNYLNFLAQRGYLRDRPFINYLKYLLYWKEPEYAKFLKYPHCLHMLELLQYEHFRKELVNAQCAKFIDEQQLLHWQHYSRKRTRLQQTLAEQQQPPQQPPPPHGNAATKLETPDQHTQLIIYQVSPAPPSDRVNRMLQRVAVVGAGAAGLCAARHILSRPGNFTPPVVFELTGNVGGTWCYEERVGSYSNGRPVLSSMYRDLRTNLPKEVMMFPDFPFDPQLSSFLTHQEVQRYLERYCDSFQIGPHIRFNTAVENITPVSMTTVSGERKVTWEVTSSDSLGHQKTETFDAVFVCSGHYSDPHIPHIPGIQNFKGKILHSHSYRFAEPFSGQTLVVLGAKSSGLDISIELVKAGAKVILSHRHPPLTVPLPPGIQQSSSVAAVEDDGSIRLQDGSVCQADVLMFCTGYNFSYPFLDSAQLGVEIQDHVVSPLYRYMMPPAFPSLFFIGICKIICPFPNFNCQVQFALAVLDGSVILPPQEQMEEEVRREQQKKLEQGVQQHHLLKMDQDQWEYCDALAGSAGFSLLLPVVRSLYEEVWRQRQIHPENYRELNYRLVSTTQWELLN</sequence>
<evidence type="ECO:0000313" key="18">
    <source>
        <dbReference type="Proteomes" id="UP001311232"/>
    </source>
</evidence>
<dbReference type="PANTHER" id="PTHR23023">
    <property type="entry name" value="DIMETHYLANILINE MONOOXYGENASE"/>
    <property type="match status" value="1"/>
</dbReference>
<comment type="function">
    <text evidence="14">Component of the Mediator complex, a coactivator involved in the regulated transcription of nearly all RNA polymerase II-dependent genes. Mediator functions as a bridge to convey information from gene-specific regulatory proteins to the basal RNA polymerase II transcription machinery. Mediator is recruited to promoters by direct interactions with regulatory proteins and serves as a scaffold for the assembly of a functional preinitiation complex with RNA polymerase II and the general transcription factors.</text>
</comment>
<dbReference type="InterPro" id="IPR050346">
    <property type="entry name" value="FMO-like"/>
</dbReference>
<evidence type="ECO:0000256" key="3">
    <source>
        <dbReference type="ARBA" id="ARBA00006378"/>
    </source>
</evidence>
<keyword evidence="13" id="KW-0539">Nucleus</keyword>
<proteinExistence type="inferred from homology"/>
<evidence type="ECO:0000256" key="10">
    <source>
        <dbReference type="ARBA" id="ARBA00023033"/>
    </source>
</evidence>
<evidence type="ECO:0000256" key="14">
    <source>
        <dbReference type="ARBA" id="ARBA00025687"/>
    </source>
</evidence>
<dbReference type="AlphaFoldDB" id="A0AAV9RY44"/>
<dbReference type="EMBL" id="JAHHUM010001179">
    <property type="protein sequence ID" value="KAK5613988.1"/>
    <property type="molecule type" value="Genomic_DNA"/>
</dbReference>
<evidence type="ECO:0000256" key="15">
    <source>
        <dbReference type="RuleBase" id="RU361177"/>
    </source>
</evidence>
<dbReference type="InterPro" id="IPR036188">
    <property type="entry name" value="FAD/NAD-bd_sf"/>
</dbReference>
<dbReference type="GO" id="GO:0050661">
    <property type="term" value="F:NADP binding"/>
    <property type="evidence" value="ECO:0007669"/>
    <property type="project" value="InterPro"/>
</dbReference>
<comment type="subcellular location">
    <subcellularLocation>
        <location evidence="2">Nucleus</location>
    </subcellularLocation>
</comment>
<dbReference type="PRINTS" id="PR00370">
    <property type="entry name" value="FMOXYGENASE"/>
</dbReference>
<keyword evidence="10 15" id="KW-0503">Monooxygenase</keyword>
<dbReference type="GO" id="GO:0003712">
    <property type="term" value="F:transcription coregulator activity"/>
    <property type="evidence" value="ECO:0007669"/>
    <property type="project" value="InterPro"/>
</dbReference>
<evidence type="ECO:0000256" key="8">
    <source>
        <dbReference type="ARBA" id="ARBA00023002"/>
    </source>
</evidence>
<comment type="cofactor">
    <cofactor evidence="1 15">
        <name>FAD</name>
        <dbReference type="ChEBI" id="CHEBI:57692"/>
    </cofactor>
</comment>
<evidence type="ECO:0000256" key="16">
    <source>
        <dbReference type="SAM" id="MobiDB-lite"/>
    </source>
</evidence>
<dbReference type="SUPFAM" id="SSF51905">
    <property type="entry name" value="FAD/NAD(P)-binding domain"/>
    <property type="match status" value="2"/>
</dbReference>
<evidence type="ECO:0000256" key="12">
    <source>
        <dbReference type="ARBA" id="ARBA00023163"/>
    </source>
</evidence>
<dbReference type="GO" id="GO:0016592">
    <property type="term" value="C:mediator complex"/>
    <property type="evidence" value="ECO:0007669"/>
    <property type="project" value="InterPro"/>
</dbReference>
<keyword evidence="9" id="KW-0805">Transcription regulation</keyword>
<comment type="similarity">
    <text evidence="3">Belongs to the Mediator complex subunit 31 family.</text>
</comment>
<reference evidence="17 18" key="1">
    <citation type="submission" date="2021-06" db="EMBL/GenBank/DDBJ databases">
        <authorList>
            <person name="Palmer J.M."/>
        </authorList>
    </citation>
    <scope>NUCLEOTIDE SEQUENCE [LARGE SCALE GENOMIC DNA]</scope>
    <source>
        <strain evidence="17 18">MEX-2019</strain>
        <tissue evidence="17">Muscle</tissue>
    </source>
</reference>
<evidence type="ECO:0000256" key="1">
    <source>
        <dbReference type="ARBA" id="ARBA00001974"/>
    </source>
</evidence>
<comment type="caution">
    <text evidence="17">The sequence shown here is derived from an EMBL/GenBank/DDBJ whole genome shotgun (WGS) entry which is preliminary data.</text>
</comment>
<evidence type="ECO:0000256" key="4">
    <source>
        <dbReference type="ARBA" id="ARBA00009183"/>
    </source>
</evidence>
<keyword evidence="11" id="KW-0010">Activator</keyword>
<evidence type="ECO:0000256" key="11">
    <source>
        <dbReference type="ARBA" id="ARBA00023159"/>
    </source>
</evidence>
<evidence type="ECO:0000256" key="2">
    <source>
        <dbReference type="ARBA" id="ARBA00004123"/>
    </source>
</evidence>
<evidence type="ECO:0000256" key="13">
    <source>
        <dbReference type="ARBA" id="ARBA00023242"/>
    </source>
</evidence>
<dbReference type="GO" id="GO:0006355">
    <property type="term" value="P:regulation of DNA-templated transcription"/>
    <property type="evidence" value="ECO:0007669"/>
    <property type="project" value="InterPro"/>
</dbReference>
<evidence type="ECO:0000313" key="17">
    <source>
        <dbReference type="EMBL" id="KAK5613988.1"/>
    </source>
</evidence>
<keyword evidence="8 15" id="KW-0560">Oxidoreductase</keyword>
<dbReference type="InterPro" id="IPR038089">
    <property type="entry name" value="Med31_sf"/>
</dbReference>
<organism evidence="17 18">
    <name type="scientific">Crenichthys baileyi</name>
    <name type="common">White River springfish</name>
    <dbReference type="NCBI Taxonomy" id="28760"/>
    <lineage>
        <taxon>Eukaryota</taxon>
        <taxon>Metazoa</taxon>
        <taxon>Chordata</taxon>
        <taxon>Craniata</taxon>
        <taxon>Vertebrata</taxon>
        <taxon>Euteleostomi</taxon>
        <taxon>Actinopterygii</taxon>
        <taxon>Neopterygii</taxon>
        <taxon>Teleostei</taxon>
        <taxon>Neoteleostei</taxon>
        <taxon>Acanthomorphata</taxon>
        <taxon>Ovalentaria</taxon>
        <taxon>Atherinomorphae</taxon>
        <taxon>Cyprinodontiformes</taxon>
        <taxon>Goodeidae</taxon>
        <taxon>Crenichthys</taxon>
    </lineage>
</organism>
<feature type="region of interest" description="Disordered" evidence="16">
    <location>
        <begin position="107"/>
        <end position="132"/>
    </location>
</feature>
<dbReference type="FunFam" id="1.10.10.1340:FF:000001">
    <property type="entry name" value="Mediator of RNA polymerase II transcription subunit 31"/>
    <property type="match status" value="1"/>
</dbReference>
<evidence type="ECO:0000256" key="7">
    <source>
        <dbReference type="ARBA" id="ARBA00022857"/>
    </source>
</evidence>
<keyword evidence="12" id="KW-0804">Transcription</keyword>
<name>A0AAV9RY44_9TELE</name>
<dbReference type="FunFam" id="3.50.50.60:FF:000138">
    <property type="entry name" value="Flavin-containing monooxygenase"/>
    <property type="match status" value="1"/>
</dbReference>
<dbReference type="EC" id="1.-.-.-" evidence="15"/>
<dbReference type="GO" id="GO:0004499">
    <property type="term" value="F:N,N-dimethylaniline monooxygenase activity"/>
    <property type="evidence" value="ECO:0007669"/>
    <property type="project" value="InterPro"/>
</dbReference>
<comment type="similarity">
    <text evidence="4 15">Belongs to the FMO family.</text>
</comment>
<keyword evidence="6 15" id="KW-0274">FAD</keyword>
<dbReference type="Gene3D" id="3.50.50.60">
    <property type="entry name" value="FAD/NAD(P)-binding domain"/>
    <property type="match status" value="2"/>
</dbReference>
<keyword evidence="5 15" id="KW-0285">Flavoprotein</keyword>
<dbReference type="Pfam" id="PF00743">
    <property type="entry name" value="FMO-like"/>
    <property type="match status" value="2"/>
</dbReference>
<evidence type="ECO:0000256" key="9">
    <source>
        <dbReference type="ARBA" id="ARBA00023015"/>
    </source>
</evidence>
<accession>A0AAV9RY44</accession>
<dbReference type="InterPro" id="IPR008831">
    <property type="entry name" value="Mediator_Med31"/>
</dbReference>
<evidence type="ECO:0000256" key="5">
    <source>
        <dbReference type="ARBA" id="ARBA00022630"/>
    </source>
</evidence>